<feature type="non-terminal residue" evidence="8">
    <location>
        <position position="259"/>
    </location>
</feature>
<evidence type="ECO:0000256" key="1">
    <source>
        <dbReference type="ARBA" id="ARBA00004127"/>
    </source>
</evidence>
<dbReference type="OrthoDB" id="1931917at2759"/>
<evidence type="ECO:0000313" key="8">
    <source>
        <dbReference type="EMBL" id="MQL85827.1"/>
    </source>
</evidence>
<feature type="transmembrane region" description="Helical" evidence="7">
    <location>
        <begin position="112"/>
        <end position="135"/>
    </location>
</feature>
<accession>A0A843UTL9</accession>
<dbReference type="InterPro" id="IPR052222">
    <property type="entry name" value="DESIGUAL"/>
</dbReference>
<keyword evidence="2 7" id="KW-0812">Transmembrane</keyword>
<feature type="transmembrane region" description="Helical" evidence="7">
    <location>
        <begin position="67"/>
        <end position="85"/>
    </location>
</feature>
<dbReference type="Proteomes" id="UP000652761">
    <property type="component" value="Unassembled WGS sequence"/>
</dbReference>
<comment type="similarity">
    <text evidence="6">Belongs to the DESIGUAL family.</text>
</comment>
<keyword evidence="9" id="KW-1185">Reference proteome</keyword>
<dbReference type="GO" id="GO:0012505">
    <property type="term" value="C:endomembrane system"/>
    <property type="evidence" value="ECO:0007669"/>
    <property type="project" value="UniProtKB-SubCell"/>
</dbReference>
<keyword evidence="3" id="KW-0732">Signal</keyword>
<evidence type="ECO:0000256" key="7">
    <source>
        <dbReference type="SAM" id="Phobius"/>
    </source>
</evidence>
<protein>
    <submittedName>
        <fullName evidence="8">Uncharacterized protein</fullName>
    </submittedName>
</protein>
<feature type="transmembrane region" description="Helical" evidence="7">
    <location>
        <begin position="200"/>
        <end position="219"/>
    </location>
</feature>
<dbReference type="InterPro" id="IPR009606">
    <property type="entry name" value="DEAL/Modifying_wall_lignin1/2"/>
</dbReference>
<keyword evidence="4 7" id="KW-1133">Transmembrane helix</keyword>
<feature type="transmembrane region" description="Helical" evidence="7">
    <location>
        <begin position="147"/>
        <end position="167"/>
    </location>
</feature>
<evidence type="ECO:0000313" key="9">
    <source>
        <dbReference type="Proteomes" id="UP000652761"/>
    </source>
</evidence>
<organism evidence="8 9">
    <name type="scientific">Colocasia esculenta</name>
    <name type="common">Wild taro</name>
    <name type="synonym">Arum esculentum</name>
    <dbReference type="NCBI Taxonomy" id="4460"/>
    <lineage>
        <taxon>Eukaryota</taxon>
        <taxon>Viridiplantae</taxon>
        <taxon>Streptophyta</taxon>
        <taxon>Embryophyta</taxon>
        <taxon>Tracheophyta</taxon>
        <taxon>Spermatophyta</taxon>
        <taxon>Magnoliopsida</taxon>
        <taxon>Liliopsida</taxon>
        <taxon>Araceae</taxon>
        <taxon>Aroideae</taxon>
        <taxon>Colocasieae</taxon>
        <taxon>Colocasia</taxon>
    </lineage>
</organism>
<evidence type="ECO:0000256" key="4">
    <source>
        <dbReference type="ARBA" id="ARBA00022989"/>
    </source>
</evidence>
<evidence type="ECO:0000256" key="6">
    <source>
        <dbReference type="ARBA" id="ARBA00029467"/>
    </source>
</evidence>
<sequence length="259" mass="27674">TTIGRPCQLRLLSSSSLASSFTHKREHVSSTEIAGAAGGEEERGCSSFLVILLLTCYTMALSRTATIALAVSFFGTLAFVLGVIAENKKPESGTPVPGKGVVICQYPRDPTVLLGSLSVISLLLSFVLGLISVFYPYKGKSVPTDALFRSTTLVVFFTIAVGITVLAEGMMMWATITEGLHHSRNIHHNLDNQCPTAKTGVFGGAAFLALDSALFWLICQMLALNARGDYFDEDTKGEYGQVVTADYEAKGQGPPRNAV</sequence>
<dbReference type="Pfam" id="PF06749">
    <property type="entry name" value="DUF1218"/>
    <property type="match status" value="1"/>
</dbReference>
<dbReference type="EMBL" id="NMUH01000853">
    <property type="protein sequence ID" value="MQL85827.1"/>
    <property type="molecule type" value="Genomic_DNA"/>
</dbReference>
<comment type="caution">
    <text evidence="8">The sequence shown here is derived from an EMBL/GenBank/DDBJ whole genome shotgun (WGS) entry which is preliminary data.</text>
</comment>
<comment type="subcellular location">
    <subcellularLocation>
        <location evidence="1">Endomembrane system</location>
        <topology evidence="1">Multi-pass membrane protein</topology>
    </subcellularLocation>
</comment>
<proteinExistence type="inferred from homology"/>
<evidence type="ECO:0000256" key="5">
    <source>
        <dbReference type="ARBA" id="ARBA00023136"/>
    </source>
</evidence>
<dbReference type="AlphaFoldDB" id="A0A843UTL9"/>
<name>A0A843UTL9_COLES</name>
<reference evidence="8" key="1">
    <citation type="submission" date="2017-07" db="EMBL/GenBank/DDBJ databases">
        <title>Taro Niue Genome Assembly and Annotation.</title>
        <authorList>
            <person name="Atibalentja N."/>
            <person name="Keating K."/>
            <person name="Fields C.J."/>
        </authorList>
    </citation>
    <scope>NUCLEOTIDE SEQUENCE</scope>
    <source>
        <strain evidence="8">Niue_2</strain>
        <tissue evidence="8">Leaf</tissue>
    </source>
</reference>
<keyword evidence="5 7" id="KW-0472">Membrane</keyword>
<evidence type="ECO:0000256" key="2">
    <source>
        <dbReference type="ARBA" id="ARBA00022692"/>
    </source>
</evidence>
<gene>
    <name evidence="8" type="ORF">Taro_018361</name>
</gene>
<evidence type="ECO:0000256" key="3">
    <source>
        <dbReference type="ARBA" id="ARBA00022729"/>
    </source>
</evidence>
<dbReference type="PANTHER" id="PTHR31769">
    <property type="entry name" value="OS07G0462200 PROTEIN-RELATED"/>
    <property type="match status" value="1"/>
</dbReference>